<keyword evidence="2" id="KW-1185">Reference proteome</keyword>
<dbReference type="EMBL" id="RAPN01000002">
    <property type="protein sequence ID" value="RKD88148.1"/>
    <property type="molecule type" value="Genomic_DNA"/>
</dbReference>
<sequence length="214" mass="24975">MAGFVRIRQVESRPNLSFGRTLRLSSDRHDLIPPPLATNLMKRGFYILLVVCFTIFSCTPRPINNQLKVYGHNLGETVNTDFLELEKYGENFGLVAFKKDERFTARTMKNHLFEIWATNLTDKEFKEFKNILTEKLAQEPERFIGKTHYGMDIKGEEFYWKDSITYYEYSLGITHRNDTTYSMTIENALIRDSIGNAFIEDYGKETIIELAEPK</sequence>
<evidence type="ECO:0000313" key="1">
    <source>
        <dbReference type="EMBL" id="RKD88148.1"/>
    </source>
</evidence>
<comment type="caution">
    <text evidence="1">The sequence shown here is derived from an EMBL/GenBank/DDBJ whole genome shotgun (WGS) entry which is preliminary data.</text>
</comment>
<accession>A0A419VY62</accession>
<reference evidence="1 2" key="1">
    <citation type="submission" date="2018-09" db="EMBL/GenBank/DDBJ databases">
        <title>Genomic Encyclopedia of Archaeal and Bacterial Type Strains, Phase II (KMG-II): from individual species to whole genera.</title>
        <authorList>
            <person name="Goeker M."/>
        </authorList>
    </citation>
    <scope>NUCLEOTIDE SEQUENCE [LARGE SCALE GENOMIC DNA]</scope>
    <source>
        <strain evidence="1 2">DSM 27148</strain>
    </source>
</reference>
<protein>
    <submittedName>
        <fullName evidence="1">Uncharacterized protein</fullName>
    </submittedName>
</protein>
<proteinExistence type="predicted"/>
<dbReference type="Proteomes" id="UP000283387">
    <property type="component" value="Unassembled WGS sequence"/>
</dbReference>
<dbReference type="AlphaFoldDB" id="A0A419VY62"/>
<gene>
    <name evidence="1" type="ORF">BC643_3291</name>
</gene>
<organism evidence="1 2">
    <name type="scientific">Mangrovibacterium diazotrophicum</name>
    <dbReference type="NCBI Taxonomy" id="1261403"/>
    <lineage>
        <taxon>Bacteria</taxon>
        <taxon>Pseudomonadati</taxon>
        <taxon>Bacteroidota</taxon>
        <taxon>Bacteroidia</taxon>
        <taxon>Marinilabiliales</taxon>
        <taxon>Prolixibacteraceae</taxon>
        <taxon>Mangrovibacterium</taxon>
    </lineage>
</organism>
<name>A0A419VY62_9BACT</name>
<evidence type="ECO:0000313" key="2">
    <source>
        <dbReference type="Proteomes" id="UP000283387"/>
    </source>
</evidence>